<dbReference type="PANTHER" id="PTHR34580">
    <property type="match status" value="1"/>
</dbReference>
<dbReference type="InterPro" id="IPR036390">
    <property type="entry name" value="WH_DNA-bd_sf"/>
</dbReference>
<name>A0ABV0FZI9_9BURK</name>
<dbReference type="InterPro" id="IPR013196">
    <property type="entry name" value="HTH_11"/>
</dbReference>
<keyword evidence="1" id="KW-0805">Transcription regulation</keyword>
<evidence type="ECO:0000313" key="5">
    <source>
        <dbReference type="Proteomes" id="UP001495147"/>
    </source>
</evidence>
<accession>A0ABV0FZI9</accession>
<dbReference type="InterPro" id="IPR036388">
    <property type="entry name" value="WH-like_DNA-bd_sf"/>
</dbReference>
<comment type="caution">
    <text evidence="4">The sequence shown here is derived from an EMBL/GenBank/DDBJ whole genome shotgun (WGS) entry which is preliminary data.</text>
</comment>
<dbReference type="Gene3D" id="1.10.10.10">
    <property type="entry name" value="Winged helix-like DNA-binding domain superfamily/Winged helix DNA-binding domain"/>
    <property type="match status" value="1"/>
</dbReference>
<dbReference type="SUPFAM" id="SSF46785">
    <property type="entry name" value="Winged helix' DNA-binding domain"/>
    <property type="match status" value="1"/>
</dbReference>
<dbReference type="PANTHER" id="PTHR34580:SF3">
    <property type="entry name" value="PROTEIN PAFB"/>
    <property type="match status" value="1"/>
</dbReference>
<gene>
    <name evidence="4" type="ORF">ABDJ85_05725</name>
</gene>
<feature type="domain" description="HTH deoR-type" evidence="3">
    <location>
        <begin position="3"/>
        <end position="58"/>
    </location>
</feature>
<proteinExistence type="predicted"/>
<evidence type="ECO:0000256" key="2">
    <source>
        <dbReference type="ARBA" id="ARBA00023163"/>
    </source>
</evidence>
<dbReference type="EMBL" id="JBDPZD010000001">
    <property type="protein sequence ID" value="MEO3690962.1"/>
    <property type="molecule type" value="Genomic_DNA"/>
</dbReference>
<dbReference type="PROSITE" id="PS51000">
    <property type="entry name" value="HTH_DEOR_2"/>
    <property type="match status" value="1"/>
</dbReference>
<reference evidence="4 5" key="1">
    <citation type="submission" date="2024-05" db="EMBL/GenBank/DDBJ databases">
        <title>Roseateles sp. DJS-2-20 16S ribosomal RNA gene Genome sequencing and assembly.</title>
        <authorList>
            <person name="Woo H."/>
        </authorList>
    </citation>
    <scope>NUCLEOTIDE SEQUENCE [LARGE SCALE GENOMIC DNA]</scope>
    <source>
        <strain evidence="4 5">DJS-2-20</strain>
    </source>
</reference>
<evidence type="ECO:0000259" key="3">
    <source>
        <dbReference type="PROSITE" id="PS51000"/>
    </source>
</evidence>
<dbReference type="InterPro" id="IPR051534">
    <property type="entry name" value="CBASS_pafABC_assoc_protein"/>
</dbReference>
<dbReference type="InterPro" id="IPR001034">
    <property type="entry name" value="DeoR_HTH"/>
</dbReference>
<dbReference type="RefSeq" id="WP_347703776.1">
    <property type="nucleotide sequence ID" value="NZ_JBDPZD010000001.1"/>
</dbReference>
<dbReference type="Proteomes" id="UP001495147">
    <property type="component" value="Unassembled WGS sequence"/>
</dbReference>
<organism evidence="4 5">
    <name type="scientific">Roseateles paludis</name>
    <dbReference type="NCBI Taxonomy" id="3145238"/>
    <lineage>
        <taxon>Bacteria</taxon>
        <taxon>Pseudomonadati</taxon>
        <taxon>Pseudomonadota</taxon>
        <taxon>Betaproteobacteria</taxon>
        <taxon>Burkholderiales</taxon>
        <taxon>Sphaerotilaceae</taxon>
        <taxon>Roseateles</taxon>
    </lineage>
</organism>
<keyword evidence="2" id="KW-0804">Transcription</keyword>
<sequence length="226" mass="25301">MRRADRLFQIVQLVRGRRLTTADYLARRLEVSMRTVYRDIAALIGQGVPIEGEAGVGYCMRAGFDLPPLMFSRQEAQALVAALRVAESRLDAALAAQAENALSKVLAVLPIDARAAAESLAVYAPSVALDPNTSHHLTVLREATESRHKLRVQYLDLGGARSTRVVRPLACLFWGPVWTVAAWCELREDFRSFRVDRIESLQQLHDRFRDEPGKTLADMRRATDCE</sequence>
<dbReference type="PROSITE" id="PS52050">
    <property type="entry name" value="WYL"/>
    <property type="match status" value="1"/>
</dbReference>
<keyword evidence="5" id="KW-1185">Reference proteome</keyword>
<dbReference type="Pfam" id="PF08279">
    <property type="entry name" value="HTH_11"/>
    <property type="match status" value="1"/>
</dbReference>
<protein>
    <submittedName>
        <fullName evidence="4">YafY family protein</fullName>
    </submittedName>
</protein>
<dbReference type="Pfam" id="PF13280">
    <property type="entry name" value="WYL"/>
    <property type="match status" value="1"/>
</dbReference>
<evidence type="ECO:0000256" key="1">
    <source>
        <dbReference type="ARBA" id="ARBA00023015"/>
    </source>
</evidence>
<dbReference type="InterPro" id="IPR026881">
    <property type="entry name" value="WYL_dom"/>
</dbReference>
<evidence type="ECO:0000313" key="4">
    <source>
        <dbReference type="EMBL" id="MEO3690962.1"/>
    </source>
</evidence>